<dbReference type="SUPFAM" id="SSF49785">
    <property type="entry name" value="Galactose-binding domain-like"/>
    <property type="match status" value="1"/>
</dbReference>
<dbReference type="InterPro" id="IPR034193">
    <property type="entry name" value="PCSK9_ProteinaseK-like"/>
</dbReference>
<dbReference type="SUPFAM" id="SSF52743">
    <property type="entry name" value="Subtilisin-like"/>
    <property type="match status" value="1"/>
</dbReference>
<dbReference type="Pfam" id="PF18911">
    <property type="entry name" value="PKD_4"/>
    <property type="match status" value="1"/>
</dbReference>
<feature type="active site" description="Charge relay system" evidence="6">
    <location>
        <position position="199"/>
    </location>
</feature>
<feature type="active site" description="Charge relay system" evidence="6">
    <location>
        <position position="166"/>
    </location>
</feature>
<reference evidence="11 12" key="1">
    <citation type="submission" date="2018-11" db="EMBL/GenBank/DDBJ databases">
        <title>Lysobacter cryohumiis sp. nov., isolated from soil in the Tianshan Mountains, Xinjiang, China.</title>
        <authorList>
            <person name="Luo Y."/>
            <person name="Sheng H."/>
        </authorList>
    </citation>
    <scope>NUCLEOTIDE SEQUENCE [LARGE SCALE GENOMIC DNA]</scope>
    <source>
        <strain evidence="11 12">ZS60</strain>
    </source>
</reference>
<dbReference type="PROSITE" id="PS00137">
    <property type="entry name" value="SUBTILASE_HIS"/>
    <property type="match status" value="1"/>
</dbReference>
<dbReference type="SUPFAM" id="SSF49299">
    <property type="entry name" value="PKD domain"/>
    <property type="match status" value="1"/>
</dbReference>
<gene>
    <name evidence="11" type="ORF">EER27_14475</name>
</gene>
<feature type="domain" description="P/Homo B" evidence="10">
    <location>
        <begin position="606"/>
        <end position="728"/>
    </location>
</feature>
<evidence type="ECO:0000259" key="9">
    <source>
        <dbReference type="PROSITE" id="PS50093"/>
    </source>
</evidence>
<dbReference type="AlphaFoldDB" id="A0A3M8SSZ8"/>
<feature type="chain" id="PRO_5018119213" evidence="8">
    <location>
        <begin position="32"/>
        <end position="728"/>
    </location>
</feature>
<dbReference type="SMART" id="SM00089">
    <property type="entry name" value="PKD"/>
    <property type="match status" value="1"/>
</dbReference>
<feature type="active site" description="Charge relay system" evidence="6">
    <location>
        <position position="361"/>
    </location>
</feature>
<evidence type="ECO:0000259" key="10">
    <source>
        <dbReference type="PROSITE" id="PS51829"/>
    </source>
</evidence>
<dbReference type="EMBL" id="RIBS01000008">
    <property type="protein sequence ID" value="RNF82354.1"/>
    <property type="molecule type" value="Genomic_DNA"/>
</dbReference>
<evidence type="ECO:0000256" key="2">
    <source>
        <dbReference type="ARBA" id="ARBA00011073"/>
    </source>
</evidence>
<dbReference type="InterPro" id="IPR022409">
    <property type="entry name" value="PKD/Chitinase_dom"/>
</dbReference>
<dbReference type="PANTHER" id="PTHR43806">
    <property type="entry name" value="PEPTIDASE S8"/>
    <property type="match status" value="1"/>
</dbReference>
<dbReference type="Gene3D" id="2.60.120.260">
    <property type="entry name" value="Galactose-binding domain-like"/>
    <property type="match status" value="1"/>
</dbReference>
<dbReference type="InterPro" id="IPR007280">
    <property type="entry name" value="Peptidase_C_arc/bac"/>
</dbReference>
<dbReference type="InterPro" id="IPR015500">
    <property type="entry name" value="Peptidase_S8_subtilisin-rel"/>
</dbReference>
<dbReference type="GO" id="GO:0004252">
    <property type="term" value="F:serine-type endopeptidase activity"/>
    <property type="evidence" value="ECO:0007669"/>
    <property type="project" value="UniProtKB-UniRule"/>
</dbReference>
<dbReference type="InterPro" id="IPR013783">
    <property type="entry name" value="Ig-like_fold"/>
</dbReference>
<dbReference type="InterPro" id="IPR035986">
    <property type="entry name" value="PKD_dom_sf"/>
</dbReference>
<dbReference type="InterPro" id="IPR010259">
    <property type="entry name" value="S8pro/Inhibitor_I9"/>
</dbReference>
<dbReference type="InterPro" id="IPR000601">
    <property type="entry name" value="PKD_dom"/>
</dbReference>
<dbReference type="OrthoDB" id="9790784at2"/>
<protein>
    <submittedName>
        <fullName evidence="11">PKD domain-containing protein</fullName>
    </submittedName>
</protein>
<evidence type="ECO:0000256" key="3">
    <source>
        <dbReference type="ARBA" id="ARBA00022670"/>
    </source>
</evidence>
<evidence type="ECO:0000256" key="4">
    <source>
        <dbReference type="ARBA" id="ARBA00022801"/>
    </source>
</evidence>
<dbReference type="InterPro" id="IPR022398">
    <property type="entry name" value="Peptidase_S8_His-AS"/>
</dbReference>
<evidence type="ECO:0000313" key="11">
    <source>
        <dbReference type="EMBL" id="RNF82354.1"/>
    </source>
</evidence>
<evidence type="ECO:0000256" key="6">
    <source>
        <dbReference type="PROSITE-ProRule" id="PRU01240"/>
    </source>
</evidence>
<dbReference type="InterPro" id="IPR023828">
    <property type="entry name" value="Peptidase_S8_Ser-AS"/>
</dbReference>
<accession>A0A3M8SSZ8</accession>
<evidence type="ECO:0000256" key="1">
    <source>
        <dbReference type="ARBA" id="ARBA00001913"/>
    </source>
</evidence>
<feature type="domain" description="PKD" evidence="9">
    <location>
        <begin position="423"/>
        <end position="510"/>
    </location>
</feature>
<dbReference type="Gene3D" id="2.60.40.10">
    <property type="entry name" value="Immunoglobulins"/>
    <property type="match status" value="1"/>
</dbReference>
<dbReference type="Proteomes" id="UP000267049">
    <property type="component" value="Unassembled WGS sequence"/>
</dbReference>
<dbReference type="CDD" id="cd00146">
    <property type="entry name" value="PKD"/>
    <property type="match status" value="1"/>
</dbReference>
<dbReference type="InterPro" id="IPR008979">
    <property type="entry name" value="Galactose-bd-like_sf"/>
</dbReference>
<comment type="similarity">
    <text evidence="2 6 7">Belongs to the peptidase S8 family.</text>
</comment>
<dbReference type="Gene3D" id="3.40.50.200">
    <property type="entry name" value="Peptidase S8/S53 domain"/>
    <property type="match status" value="1"/>
</dbReference>
<dbReference type="InterPro" id="IPR023827">
    <property type="entry name" value="Peptidase_S8_Asp-AS"/>
</dbReference>
<dbReference type="Pfam" id="PF00082">
    <property type="entry name" value="Peptidase_S8"/>
    <property type="match status" value="1"/>
</dbReference>
<comment type="cofactor">
    <cofactor evidence="1">
        <name>Ca(2+)</name>
        <dbReference type="ChEBI" id="CHEBI:29108"/>
    </cofactor>
</comment>
<keyword evidence="12" id="KW-1185">Reference proteome</keyword>
<keyword evidence="4 6" id="KW-0378">Hydrolase</keyword>
<dbReference type="RefSeq" id="WP_123088849.1">
    <property type="nucleotide sequence ID" value="NZ_RIBS01000008.1"/>
</dbReference>
<keyword evidence="3 6" id="KW-0645">Protease</keyword>
<dbReference type="Pfam" id="PF01483">
    <property type="entry name" value="P_proprotein"/>
    <property type="match status" value="1"/>
</dbReference>
<name>A0A3M8SSZ8_9GAMM</name>
<dbReference type="InterPro" id="IPR050131">
    <property type="entry name" value="Peptidase_S8_subtilisin-like"/>
</dbReference>
<dbReference type="FunFam" id="3.40.50.200:FF:000014">
    <property type="entry name" value="Proteinase K"/>
    <property type="match status" value="1"/>
</dbReference>
<keyword evidence="5 6" id="KW-0720">Serine protease</keyword>
<sequence>MSNTRKQAVKLHMSALASAVLLGMSAVSAHAAELKTVDRPVAGEYIVVLKKEAASLTGEVSLMGGVRRSPVATIAQQMARSHNGRLLRTYKKALRGFVVKADDKALARLLADNRVAYVQENGIVQLFDTQANAVWSLDRIDQRDLPLSGSYTYDTTAAGVHAYVIDTGIRADHTEFTGRLGAGFTSELDGRGTEDCQGHGTHVAGTVGGTRWGVAKGVTVHPVRVFGCGRTTTGDKILAGIDWVTENHVKPAVVNMSLGGPADQAEDDAVQAMIDSGVITVIAAGNNNGDACLNSPARLPAAITVGATMSNDRRPDTADWGALPAQGSNYGACLDIFAPGDNITSASRTGSQASTSMSGTSMAAPAVAGAAALYLAVHPLATQAEVAQALINSSTPNKVTNQGVGSPNRLLYSIFAGGGNPPGNVAPVANFSSSVNGLVVQFTDSSTDSDGNIASHLWTFGDGTTSAAPSPKKTYTAAGTYTVTLKVTDDDGATHTKTASVTVASSGGTVLTNGVAKTGLSGAAGSSQYFTLVVPAGATNLKFVTSGGTGDLDLYAQLGSQPTTSSFACKSEGGANAETCTVAVAQAGTYHVLVKGYSAFSGASLTGSYTAGTGGTQTYSNAADYTISDGVTVDSPITVSGRSDNAPTNASVTVAIVHSFQGDLKVDLVAPDGSLYNIHNRSGGATDDINKTVTLNLSTEALNGTWKLRVNDAGPGDVGKIDSWSITF</sequence>
<dbReference type="GO" id="GO:0005615">
    <property type="term" value="C:extracellular space"/>
    <property type="evidence" value="ECO:0007669"/>
    <property type="project" value="TreeGrafter"/>
</dbReference>
<dbReference type="PANTHER" id="PTHR43806:SF11">
    <property type="entry name" value="CEREVISIN-RELATED"/>
    <property type="match status" value="1"/>
</dbReference>
<comment type="caution">
    <text evidence="11">The sequence shown here is derived from an EMBL/GenBank/DDBJ whole genome shotgun (WGS) entry which is preliminary data.</text>
</comment>
<dbReference type="InterPro" id="IPR037045">
    <property type="entry name" value="S8pro/Inhibitor_I9_sf"/>
</dbReference>
<dbReference type="Gene3D" id="2.60.120.380">
    <property type="match status" value="1"/>
</dbReference>
<proteinExistence type="inferred from homology"/>
<dbReference type="Pfam" id="PF04151">
    <property type="entry name" value="PPC"/>
    <property type="match status" value="1"/>
</dbReference>
<dbReference type="SUPFAM" id="SSF54897">
    <property type="entry name" value="Protease propeptides/inhibitors"/>
    <property type="match status" value="1"/>
</dbReference>
<evidence type="ECO:0000256" key="8">
    <source>
        <dbReference type="SAM" id="SignalP"/>
    </source>
</evidence>
<dbReference type="PROSITE" id="PS00138">
    <property type="entry name" value="SUBTILASE_SER"/>
    <property type="match status" value="1"/>
</dbReference>
<dbReference type="InterPro" id="IPR002884">
    <property type="entry name" value="P_dom"/>
</dbReference>
<organism evidence="11 12">
    <name type="scientific">Montanilutibacter psychrotolerans</name>
    <dbReference type="NCBI Taxonomy" id="1327343"/>
    <lineage>
        <taxon>Bacteria</taxon>
        <taxon>Pseudomonadati</taxon>
        <taxon>Pseudomonadota</taxon>
        <taxon>Gammaproteobacteria</taxon>
        <taxon>Lysobacterales</taxon>
        <taxon>Lysobacteraceae</taxon>
        <taxon>Montanilutibacter</taxon>
    </lineage>
</organism>
<evidence type="ECO:0000256" key="7">
    <source>
        <dbReference type="RuleBase" id="RU003355"/>
    </source>
</evidence>
<dbReference type="InterPro" id="IPR036852">
    <property type="entry name" value="Peptidase_S8/S53_dom_sf"/>
</dbReference>
<dbReference type="Pfam" id="PF05922">
    <property type="entry name" value="Inhibitor_I9"/>
    <property type="match status" value="1"/>
</dbReference>
<feature type="signal peptide" evidence="8">
    <location>
        <begin position="1"/>
        <end position="31"/>
    </location>
</feature>
<dbReference type="PROSITE" id="PS00136">
    <property type="entry name" value="SUBTILASE_ASP"/>
    <property type="match status" value="1"/>
</dbReference>
<dbReference type="CDD" id="cd04077">
    <property type="entry name" value="Peptidases_S8_PCSK9_ProteinaseK_like"/>
    <property type="match status" value="1"/>
</dbReference>
<dbReference type="PRINTS" id="PR00723">
    <property type="entry name" value="SUBTILISIN"/>
</dbReference>
<dbReference type="GO" id="GO:0006508">
    <property type="term" value="P:proteolysis"/>
    <property type="evidence" value="ECO:0007669"/>
    <property type="project" value="UniProtKB-KW"/>
</dbReference>
<dbReference type="PROSITE" id="PS51829">
    <property type="entry name" value="P_HOMO_B"/>
    <property type="match status" value="1"/>
</dbReference>
<dbReference type="PROSITE" id="PS50093">
    <property type="entry name" value="PKD"/>
    <property type="match status" value="1"/>
</dbReference>
<evidence type="ECO:0000256" key="5">
    <source>
        <dbReference type="ARBA" id="ARBA00022825"/>
    </source>
</evidence>
<dbReference type="InterPro" id="IPR000209">
    <property type="entry name" value="Peptidase_S8/S53_dom"/>
</dbReference>
<dbReference type="Gene3D" id="3.30.70.80">
    <property type="entry name" value="Peptidase S8 propeptide/proteinase inhibitor I9"/>
    <property type="match status" value="1"/>
</dbReference>
<keyword evidence="8" id="KW-0732">Signal</keyword>
<dbReference type="PROSITE" id="PS51892">
    <property type="entry name" value="SUBTILASE"/>
    <property type="match status" value="1"/>
</dbReference>
<evidence type="ECO:0000313" key="12">
    <source>
        <dbReference type="Proteomes" id="UP000267049"/>
    </source>
</evidence>